<proteinExistence type="predicted"/>
<dbReference type="AlphaFoldDB" id="A0AA40SX21"/>
<reference evidence="1" key="1">
    <citation type="submission" date="2019-07" db="EMBL/GenBank/DDBJ databases">
        <title>Toxilogical consequences of a new and cryptic species of cyanobacteria (Komarekiella delphini-convector) recovered from the epidermis of a bottlenose dolphin and 1500 ft. in the air.</title>
        <authorList>
            <person name="Brown A.O."/>
            <person name="Dvorak P."/>
            <person name="Villanueva C.D."/>
            <person name="Foss A.J."/>
            <person name="Garvey A.D."/>
            <person name="Gibson Q.A."/>
            <person name="Johansen J.R."/>
            <person name="Casamatta D.A."/>
        </authorList>
    </citation>
    <scope>NUCLEOTIDE SEQUENCE</scope>
    <source>
        <strain evidence="1">SJRDD-AB1</strain>
    </source>
</reference>
<dbReference type="Proteomes" id="UP001165986">
    <property type="component" value="Unassembled WGS sequence"/>
</dbReference>
<organism evidence="1 2">
    <name type="scientific">Komarekiella delphini-convector SJRDD-AB1</name>
    <dbReference type="NCBI Taxonomy" id="2593771"/>
    <lineage>
        <taxon>Bacteria</taxon>
        <taxon>Bacillati</taxon>
        <taxon>Cyanobacteriota</taxon>
        <taxon>Cyanophyceae</taxon>
        <taxon>Nostocales</taxon>
        <taxon>Nostocaceae</taxon>
        <taxon>Komarekiella</taxon>
        <taxon>Komarekiella delphini-convector</taxon>
    </lineage>
</organism>
<dbReference type="EMBL" id="VJXY01000011">
    <property type="protein sequence ID" value="MBD6616588.1"/>
    <property type="molecule type" value="Genomic_DNA"/>
</dbReference>
<protein>
    <submittedName>
        <fullName evidence="1">Uncharacterized protein</fullName>
    </submittedName>
</protein>
<evidence type="ECO:0000313" key="1">
    <source>
        <dbReference type="EMBL" id="MBD6616588.1"/>
    </source>
</evidence>
<evidence type="ECO:0000313" key="2">
    <source>
        <dbReference type="Proteomes" id="UP001165986"/>
    </source>
</evidence>
<accession>A0AA40SX21</accession>
<gene>
    <name evidence="1" type="ORF">FNW02_12275</name>
</gene>
<comment type="caution">
    <text evidence="1">The sequence shown here is derived from an EMBL/GenBank/DDBJ whole genome shotgun (WGS) entry which is preliminary data.</text>
</comment>
<sequence length="90" mass="10560">MKTPYFFVLKMGKPLFRKDWGLGYTLAWSILRPLRHSSLDSEFSTDVINCRITATPSREYYQVGNIAVTLKNLAATINYFAYRENLLWLY</sequence>
<dbReference type="RefSeq" id="WP_191757829.1">
    <property type="nucleotide sequence ID" value="NZ_VJXY01000011.1"/>
</dbReference>
<keyword evidence="2" id="KW-1185">Reference proteome</keyword>
<name>A0AA40SX21_9NOST</name>